<proteinExistence type="predicted"/>
<sequence>MTSLANAMTTQRARLGRVLLAASASTLMTCVVALPMAYQAQAARADQTQNLPTPPNTNPNTTPSSTISTLPPASVLGATTIAEPPTTEASGSSEWAEAPTTSPRKPASPRATAPPGSPTATAPADPPVTSLEVPSTDPPPTTSPTSSIPAPTTTEVRSSPEGLRWSASDSLSSSEPLQGAQIVTGTAAIFIFLDASVDDGIESVKFFLDGELRATESSFPWELLGGTSLDPTSLSTGTHTVRAEVRFTDGRTLVREATFSKP</sequence>
<protein>
    <submittedName>
        <fullName evidence="2">Unannotated protein</fullName>
    </submittedName>
</protein>
<feature type="compositionally biased region" description="Low complexity" evidence="1">
    <location>
        <begin position="58"/>
        <end position="89"/>
    </location>
</feature>
<evidence type="ECO:0000313" key="2">
    <source>
        <dbReference type="EMBL" id="CAB5032288.1"/>
    </source>
</evidence>
<dbReference type="EMBL" id="CAFBQW010000309">
    <property type="protein sequence ID" value="CAB5069281.1"/>
    <property type="molecule type" value="Genomic_DNA"/>
</dbReference>
<dbReference type="Gene3D" id="2.60.40.10">
    <property type="entry name" value="Immunoglobulins"/>
    <property type="match status" value="1"/>
</dbReference>
<organism evidence="2">
    <name type="scientific">freshwater metagenome</name>
    <dbReference type="NCBI Taxonomy" id="449393"/>
    <lineage>
        <taxon>unclassified sequences</taxon>
        <taxon>metagenomes</taxon>
        <taxon>ecological metagenomes</taxon>
    </lineage>
</organism>
<feature type="compositionally biased region" description="Low complexity" evidence="1">
    <location>
        <begin position="143"/>
        <end position="154"/>
    </location>
</feature>
<evidence type="ECO:0000256" key="1">
    <source>
        <dbReference type="SAM" id="MobiDB-lite"/>
    </source>
</evidence>
<reference evidence="2" key="1">
    <citation type="submission" date="2020-05" db="EMBL/GenBank/DDBJ databases">
        <authorList>
            <person name="Chiriac C."/>
            <person name="Salcher M."/>
            <person name="Ghai R."/>
            <person name="Kavagutti S V."/>
        </authorList>
    </citation>
    <scope>NUCLEOTIDE SEQUENCE</scope>
</reference>
<name>A0A6J7RV43_9ZZZZ</name>
<dbReference type="AlphaFoldDB" id="A0A6J7RV43"/>
<dbReference type="InterPro" id="IPR013783">
    <property type="entry name" value="Ig-like_fold"/>
</dbReference>
<dbReference type="Pfam" id="PF17957">
    <property type="entry name" value="Big_7"/>
    <property type="match status" value="1"/>
</dbReference>
<gene>
    <name evidence="2" type="ORF">UFOPK4173_00755</name>
    <name evidence="3" type="ORF">UFOPK4354_01938</name>
</gene>
<feature type="region of interest" description="Disordered" evidence="1">
    <location>
        <begin position="48"/>
        <end position="176"/>
    </location>
</feature>
<feature type="compositionally biased region" description="Low complexity" evidence="1">
    <location>
        <begin position="108"/>
        <end position="130"/>
    </location>
</feature>
<accession>A0A6J7RV43</accession>
<dbReference type="EMBL" id="CAFBPW010000067">
    <property type="protein sequence ID" value="CAB5032288.1"/>
    <property type="molecule type" value="Genomic_DNA"/>
</dbReference>
<evidence type="ECO:0000313" key="3">
    <source>
        <dbReference type="EMBL" id="CAB5069281.1"/>
    </source>
</evidence>